<keyword evidence="3" id="KW-0804">Transcription</keyword>
<dbReference type="InterPro" id="IPR052526">
    <property type="entry name" value="HTH-type_Bedaq_tolerance"/>
</dbReference>
<dbReference type="InterPro" id="IPR036390">
    <property type="entry name" value="WH_DNA-bd_sf"/>
</dbReference>
<comment type="caution">
    <text evidence="5">The sequence shown here is derived from an EMBL/GenBank/DDBJ whole genome shotgun (WGS) entry which is preliminary data.</text>
</comment>
<dbReference type="SUPFAM" id="SSF46785">
    <property type="entry name" value="Winged helix' DNA-binding domain"/>
    <property type="match status" value="1"/>
</dbReference>
<dbReference type="OrthoDB" id="5148120at2"/>
<dbReference type="InterPro" id="IPR000835">
    <property type="entry name" value="HTH_MarR-typ"/>
</dbReference>
<feature type="domain" description="HTH marR-type" evidence="4">
    <location>
        <begin position="18"/>
        <end position="152"/>
    </location>
</feature>
<organism evidence="5 6">
    <name type="scientific">Pseudonocardia hierapolitana</name>
    <dbReference type="NCBI Taxonomy" id="1128676"/>
    <lineage>
        <taxon>Bacteria</taxon>
        <taxon>Bacillati</taxon>
        <taxon>Actinomycetota</taxon>
        <taxon>Actinomycetes</taxon>
        <taxon>Pseudonocardiales</taxon>
        <taxon>Pseudonocardiaceae</taxon>
        <taxon>Pseudonocardia</taxon>
    </lineage>
</organism>
<dbReference type="InterPro" id="IPR036388">
    <property type="entry name" value="WH-like_DNA-bd_sf"/>
</dbReference>
<dbReference type="PANTHER" id="PTHR39515">
    <property type="entry name" value="CONSERVED PROTEIN"/>
    <property type="match status" value="1"/>
</dbReference>
<keyword evidence="1" id="KW-0805">Transcription regulation</keyword>
<protein>
    <submittedName>
        <fullName evidence="5">MarR family transcriptional regulator</fullName>
    </submittedName>
</protein>
<dbReference type="EMBL" id="VIWU01000001">
    <property type="protein sequence ID" value="TWF77845.1"/>
    <property type="molecule type" value="Genomic_DNA"/>
</dbReference>
<evidence type="ECO:0000313" key="5">
    <source>
        <dbReference type="EMBL" id="TWF77845.1"/>
    </source>
</evidence>
<evidence type="ECO:0000313" key="6">
    <source>
        <dbReference type="Proteomes" id="UP000321261"/>
    </source>
</evidence>
<evidence type="ECO:0000256" key="3">
    <source>
        <dbReference type="ARBA" id="ARBA00023163"/>
    </source>
</evidence>
<dbReference type="GO" id="GO:0003700">
    <property type="term" value="F:DNA-binding transcription factor activity"/>
    <property type="evidence" value="ECO:0007669"/>
    <property type="project" value="InterPro"/>
</dbReference>
<dbReference type="SMART" id="SM00347">
    <property type="entry name" value="HTH_MARR"/>
    <property type="match status" value="1"/>
</dbReference>
<dbReference type="PROSITE" id="PS01117">
    <property type="entry name" value="HTH_MARR_1"/>
    <property type="match status" value="1"/>
</dbReference>
<keyword evidence="2" id="KW-0238">DNA-binding</keyword>
<dbReference type="PANTHER" id="PTHR39515:SF2">
    <property type="entry name" value="HTH-TYPE TRANSCRIPTIONAL REGULATOR RV0880"/>
    <property type="match status" value="1"/>
</dbReference>
<keyword evidence="6" id="KW-1185">Reference proteome</keyword>
<reference evidence="5 6" key="1">
    <citation type="submission" date="2019-06" db="EMBL/GenBank/DDBJ databases">
        <title>Sequencing the genomes of 1000 actinobacteria strains.</title>
        <authorList>
            <person name="Klenk H.-P."/>
        </authorList>
    </citation>
    <scope>NUCLEOTIDE SEQUENCE [LARGE SCALE GENOMIC DNA]</scope>
    <source>
        <strain evidence="5 6">DSM 45671</strain>
    </source>
</reference>
<evidence type="ECO:0000256" key="2">
    <source>
        <dbReference type="ARBA" id="ARBA00023125"/>
    </source>
</evidence>
<gene>
    <name evidence="5" type="ORF">FHX44_113760</name>
</gene>
<sequence>MPAVHARAVPSDDDLALADDVSGQLIRLLRLMDRRQAQYQAEHPDAVERATYFLLVHLVKGGPQRAGALAEAVHSDPSTISRQVAHLVRLGLVERMADPEDGRATLLTATDEGRRVFEENRRMRIQRFAEMLADWSVADRRKFTELLGRFASAFEDRQRT</sequence>
<proteinExistence type="predicted"/>
<dbReference type="PROSITE" id="PS50995">
    <property type="entry name" value="HTH_MARR_2"/>
    <property type="match status" value="1"/>
</dbReference>
<dbReference type="Pfam" id="PF01047">
    <property type="entry name" value="MarR"/>
    <property type="match status" value="1"/>
</dbReference>
<dbReference type="GO" id="GO:0003677">
    <property type="term" value="F:DNA binding"/>
    <property type="evidence" value="ECO:0007669"/>
    <property type="project" value="UniProtKB-KW"/>
</dbReference>
<dbReference type="Gene3D" id="1.10.10.10">
    <property type="entry name" value="Winged helix-like DNA-binding domain superfamily/Winged helix DNA-binding domain"/>
    <property type="match status" value="1"/>
</dbReference>
<evidence type="ECO:0000259" key="4">
    <source>
        <dbReference type="PROSITE" id="PS50995"/>
    </source>
</evidence>
<dbReference type="InterPro" id="IPR023187">
    <property type="entry name" value="Tscrpt_reg_MarR-type_CS"/>
</dbReference>
<evidence type="ECO:0000256" key="1">
    <source>
        <dbReference type="ARBA" id="ARBA00023015"/>
    </source>
</evidence>
<dbReference type="AlphaFoldDB" id="A0A561SSN3"/>
<accession>A0A561SSN3</accession>
<dbReference type="Proteomes" id="UP000321261">
    <property type="component" value="Unassembled WGS sequence"/>
</dbReference>
<name>A0A561SSN3_9PSEU</name>